<dbReference type="InterPro" id="IPR027417">
    <property type="entry name" value="P-loop_NTPase"/>
</dbReference>
<evidence type="ECO:0000259" key="1">
    <source>
        <dbReference type="Pfam" id="PF13476"/>
    </source>
</evidence>
<reference evidence="2 3" key="1">
    <citation type="submission" date="2019-02" db="EMBL/GenBank/DDBJ databases">
        <title>Investigation of anaerobic lignin degradation for improved lignocellulosic biofuels.</title>
        <authorList>
            <person name="Deangelis K."/>
        </authorList>
    </citation>
    <scope>NUCLEOTIDE SEQUENCE [LARGE SCALE GENOMIC DNA]</scope>
    <source>
        <strain evidence="2 3">159R</strain>
    </source>
</reference>
<accession>A0A4R1NJC7</accession>
<keyword evidence="3" id="KW-1185">Reference proteome</keyword>
<proteinExistence type="predicted"/>
<dbReference type="SUPFAM" id="SSF52540">
    <property type="entry name" value="P-loop containing nucleoside triphosphate hydrolases"/>
    <property type="match status" value="1"/>
</dbReference>
<dbReference type="PANTHER" id="PTHR43581">
    <property type="entry name" value="ATP/GTP PHOSPHATASE"/>
    <property type="match status" value="1"/>
</dbReference>
<comment type="caution">
    <text evidence="2">The sequence shown here is derived from an EMBL/GenBank/DDBJ whole genome shotgun (WGS) entry which is preliminary data.</text>
</comment>
<dbReference type="AlphaFoldDB" id="A0A4R1NJC7"/>
<gene>
    <name evidence="2" type="ORF">EZJ58_5553</name>
</gene>
<dbReference type="GO" id="GO:0005524">
    <property type="term" value="F:ATP binding"/>
    <property type="evidence" value="ECO:0007669"/>
    <property type="project" value="UniProtKB-KW"/>
</dbReference>
<dbReference type="Gene3D" id="3.40.50.300">
    <property type="entry name" value="P-loop containing nucleotide triphosphate hydrolases"/>
    <property type="match status" value="1"/>
</dbReference>
<organism evidence="2 3">
    <name type="scientific">Sodalis ligni</name>
    <dbReference type="NCBI Taxonomy" id="2697027"/>
    <lineage>
        <taxon>Bacteria</taxon>
        <taxon>Pseudomonadati</taxon>
        <taxon>Pseudomonadota</taxon>
        <taxon>Gammaproteobacteria</taxon>
        <taxon>Enterobacterales</taxon>
        <taxon>Bruguierivoracaceae</taxon>
        <taxon>Sodalis</taxon>
    </lineage>
</organism>
<dbReference type="Proteomes" id="UP000294555">
    <property type="component" value="Unassembled WGS sequence"/>
</dbReference>
<dbReference type="RefSeq" id="WP_165934264.1">
    <property type="nucleotide sequence ID" value="NZ_SJOI01000001.1"/>
</dbReference>
<protein>
    <submittedName>
        <fullName evidence="2">Putative ATP-binding protein involved in virulence</fullName>
    </submittedName>
</protein>
<keyword evidence="2" id="KW-0547">Nucleotide-binding</keyword>
<dbReference type="Pfam" id="PF13476">
    <property type="entry name" value="AAA_23"/>
    <property type="match status" value="1"/>
</dbReference>
<evidence type="ECO:0000313" key="2">
    <source>
        <dbReference type="EMBL" id="TCL07239.1"/>
    </source>
</evidence>
<name>A0A4R1NJC7_9GAMM</name>
<dbReference type="PANTHER" id="PTHR43581:SF2">
    <property type="entry name" value="EXCINUCLEASE ATPASE SUBUNIT"/>
    <property type="match status" value="1"/>
</dbReference>
<dbReference type="InterPro" id="IPR038729">
    <property type="entry name" value="Rad50/SbcC_AAA"/>
</dbReference>
<evidence type="ECO:0000313" key="3">
    <source>
        <dbReference type="Proteomes" id="UP000294555"/>
    </source>
</evidence>
<feature type="domain" description="Rad50/SbcC-type AAA" evidence="1">
    <location>
        <begin position="5"/>
        <end position="189"/>
    </location>
</feature>
<dbReference type="EMBL" id="SJOI01000001">
    <property type="protein sequence ID" value="TCL07239.1"/>
    <property type="molecule type" value="Genomic_DNA"/>
</dbReference>
<dbReference type="InterPro" id="IPR051396">
    <property type="entry name" value="Bact_Antivir_Def_Nuclease"/>
</dbReference>
<keyword evidence="2" id="KW-0067">ATP-binding</keyword>
<sequence>MNIQEISIKNFKGIRHETFSFRSRFTVFIGDNATGKTTILDALAVALGSFFLGLDAISSRPIRADEIRTVTVDGQPRPQFPVSIEAKGMIDGQRHVAWSREIIRQKTTVKGARALSNIAARKLEQSRRPKSERNNKEVIFPLIAYHGTGRLWAENEEIGYQKQAEGITKAYTHCLSAKSSSRDFLSWYKTQDDSIKKFGDPLDIIHLKALKAAVLKLIPDKRWVDTEFDYKLNTLVGTYSDGRGHNHRLAFNQLSDGLRNIIGIAADMAYRCIQLNPHLGINAVVETPGVVLIDEIDLHLHPIWQKSIIQDFKDAFPRLQFIATTHSPFIVQSLGVGELINVDRPGNESVPNELPLGKVATQIMGVENIRSDNFERRVKSAREQLAQIKTQGGKLTLDDYLNIRRVVNSSLINETDDPEYKAYLLAKDQGADK</sequence>
<dbReference type="GO" id="GO:0016887">
    <property type="term" value="F:ATP hydrolysis activity"/>
    <property type="evidence" value="ECO:0007669"/>
    <property type="project" value="InterPro"/>
</dbReference>